<evidence type="ECO:0000256" key="2">
    <source>
        <dbReference type="ARBA" id="ARBA00022448"/>
    </source>
</evidence>
<dbReference type="SMART" id="SM00382">
    <property type="entry name" value="AAA"/>
    <property type="match status" value="1"/>
</dbReference>
<accession>A0A3G1L0T4</accession>
<keyword evidence="3" id="KW-0547">Nucleotide-binding</keyword>
<dbReference type="OrthoDB" id="9804819at2"/>
<proteinExistence type="inferred from homology"/>
<dbReference type="SUPFAM" id="SSF52540">
    <property type="entry name" value="P-loop containing nucleoside triphosphate hydrolases"/>
    <property type="match status" value="1"/>
</dbReference>
<dbReference type="AlphaFoldDB" id="A0A3G1L0T4"/>
<comment type="subcellular location">
    <subcellularLocation>
        <location evidence="1">Cell membrane</location>
        <topology evidence="1">Peripheral membrane protein</topology>
        <orientation evidence="1">Cytoplasmic side</orientation>
    </subcellularLocation>
</comment>
<dbReference type="PROSITE" id="PS50893">
    <property type="entry name" value="ABC_TRANSPORTER_2"/>
    <property type="match status" value="1"/>
</dbReference>
<dbReference type="InterPro" id="IPR005894">
    <property type="entry name" value="DrrA"/>
</dbReference>
<evidence type="ECO:0000256" key="5">
    <source>
        <dbReference type="ARBA" id="ARBA00049985"/>
    </source>
</evidence>
<comment type="similarity">
    <text evidence="5">Belongs to the ABC transporter superfamily. Drug exporter-1 (DrugE1) (TC 3.A.1.105) family.</text>
</comment>
<evidence type="ECO:0000256" key="1">
    <source>
        <dbReference type="ARBA" id="ARBA00004413"/>
    </source>
</evidence>
<dbReference type="GO" id="GO:0016887">
    <property type="term" value="F:ATP hydrolysis activity"/>
    <property type="evidence" value="ECO:0007669"/>
    <property type="project" value="InterPro"/>
</dbReference>
<sequence length="322" mass="36364">MIHVDSLKKSFGATEAVKGISFDVEKGEIFGLLGPNGAGKSTTIKILVTLLKSDGGDAAINHHDVQKEQNQVRKSVGIIFQDPSLDDRLTAWENLYFHSKLYHVPAKEIEGRIGASLELVGLSERKKDLVYTFSGGMKRRLEIARGIIHTPQVLFLDEPTIGLDPQTRKYIWQYLVSLRDKQDLTMLLTTHYMEEAEICDRVAIMDHGEIIALDTPENLKKSIQSDIITLVSDHQEELFELIEEKFGITPDRDGDFLKVPVPDGKTFLPHLFEAAGGRITSVDLKKPSLEDVFIKLTGRKIREEEASSTDRMRVSVRRRKKR</sequence>
<dbReference type="Pfam" id="PF13732">
    <property type="entry name" value="DrrA1-3_C"/>
    <property type="match status" value="1"/>
</dbReference>
<dbReference type="InterPro" id="IPR017871">
    <property type="entry name" value="ABC_transporter-like_CS"/>
</dbReference>
<feature type="domain" description="ABC transporter" evidence="6">
    <location>
        <begin position="2"/>
        <end position="232"/>
    </location>
</feature>
<dbReference type="EMBL" id="CP017634">
    <property type="protein sequence ID" value="ATW28239.1"/>
    <property type="molecule type" value="Genomic_DNA"/>
</dbReference>
<keyword evidence="2" id="KW-0813">Transport</keyword>
<dbReference type="InterPro" id="IPR003439">
    <property type="entry name" value="ABC_transporter-like_ATP-bd"/>
</dbReference>
<name>A0A3G1L0T4_FORW1</name>
<dbReference type="GO" id="GO:1900753">
    <property type="term" value="P:doxorubicin transport"/>
    <property type="evidence" value="ECO:0007669"/>
    <property type="project" value="InterPro"/>
</dbReference>
<dbReference type="InterPro" id="IPR003593">
    <property type="entry name" value="AAA+_ATPase"/>
</dbReference>
<dbReference type="PANTHER" id="PTHR43582">
    <property type="entry name" value="LINEARMYCIN RESISTANCE ATP-BINDING PROTEIN LNRL"/>
    <property type="match status" value="1"/>
</dbReference>
<keyword evidence="8" id="KW-1185">Reference proteome</keyword>
<evidence type="ECO:0000313" key="8">
    <source>
        <dbReference type="Proteomes" id="UP000323521"/>
    </source>
</evidence>
<dbReference type="PANTHER" id="PTHR43582:SF2">
    <property type="entry name" value="LINEARMYCIN RESISTANCE ATP-BINDING PROTEIN LNRL"/>
    <property type="match status" value="1"/>
</dbReference>
<evidence type="ECO:0000256" key="3">
    <source>
        <dbReference type="ARBA" id="ARBA00022741"/>
    </source>
</evidence>
<dbReference type="Gene3D" id="3.40.50.300">
    <property type="entry name" value="P-loop containing nucleotide triphosphate hydrolases"/>
    <property type="match status" value="1"/>
</dbReference>
<evidence type="ECO:0000313" key="7">
    <source>
        <dbReference type="EMBL" id="ATW28239.1"/>
    </source>
</evidence>
<dbReference type="GO" id="GO:0005524">
    <property type="term" value="F:ATP binding"/>
    <property type="evidence" value="ECO:0007669"/>
    <property type="project" value="UniProtKB-KW"/>
</dbReference>
<dbReference type="GO" id="GO:0043215">
    <property type="term" value="P:daunorubicin transport"/>
    <property type="evidence" value="ECO:0007669"/>
    <property type="project" value="InterPro"/>
</dbReference>
<dbReference type="KEGG" id="fwa:DCMF_28875"/>
<dbReference type="NCBIfam" id="TIGR01188">
    <property type="entry name" value="drrA"/>
    <property type="match status" value="1"/>
</dbReference>
<dbReference type="InterPro" id="IPR025302">
    <property type="entry name" value="DrrA1/2-like_C"/>
</dbReference>
<keyword evidence="4 7" id="KW-0067">ATP-binding</keyword>
<evidence type="ECO:0000256" key="4">
    <source>
        <dbReference type="ARBA" id="ARBA00022840"/>
    </source>
</evidence>
<gene>
    <name evidence="7" type="ORF">DCMF_28875</name>
</gene>
<organism evidence="7 8">
    <name type="scientific">Formimonas warabiya</name>
    <dbReference type="NCBI Taxonomy" id="1761012"/>
    <lineage>
        <taxon>Bacteria</taxon>
        <taxon>Bacillati</taxon>
        <taxon>Bacillota</taxon>
        <taxon>Clostridia</taxon>
        <taxon>Eubacteriales</taxon>
        <taxon>Peptococcaceae</taxon>
        <taxon>Candidatus Formimonas</taxon>
    </lineage>
</organism>
<dbReference type="RefSeq" id="WP_148138117.1">
    <property type="nucleotide sequence ID" value="NZ_CP017634.1"/>
</dbReference>
<dbReference type="PROSITE" id="PS00211">
    <property type="entry name" value="ABC_TRANSPORTER_1"/>
    <property type="match status" value="1"/>
</dbReference>
<reference evidence="7 8" key="1">
    <citation type="submission" date="2016-10" db="EMBL/GenBank/DDBJ databases">
        <title>Complete Genome Sequence of Peptococcaceae strain DCMF.</title>
        <authorList>
            <person name="Edwards R.J."/>
            <person name="Holland S.I."/>
            <person name="Deshpande N.P."/>
            <person name="Wong Y.K."/>
            <person name="Ertan H."/>
            <person name="Manefield M."/>
            <person name="Russell T.L."/>
            <person name="Lee M.J."/>
        </authorList>
    </citation>
    <scope>NUCLEOTIDE SEQUENCE [LARGE SCALE GENOMIC DNA]</scope>
    <source>
        <strain evidence="7 8">DCMF</strain>
    </source>
</reference>
<dbReference type="InterPro" id="IPR027417">
    <property type="entry name" value="P-loop_NTPase"/>
</dbReference>
<dbReference type="GO" id="GO:0005886">
    <property type="term" value="C:plasma membrane"/>
    <property type="evidence" value="ECO:0007669"/>
    <property type="project" value="UniProtKB-SubCell"/>
</dbReference>
<evidence type="ECO:0000259" key="6">
    <source>
        <dbReference type="PROSITE" id="PS50893"/>
    </source>
</evidence>
<dbReference type="Proteomes" id="UP000323521">
    <property type="component" value="Chromosome"/>
</dbReference>
<dbReference type="Pfam" id="PF00005">
    <property type="entry name" value="ABC_tran"/>
    <property type="match status" value="1"/>
</dbReference>
<protein>
    <submittedName>
        <fullName evidence="7">ABC transporter ATP-binding protein</fullName>
    </submittedName>
</protein>